<dbReference type="Proteomes" id="UP000246114">
    <property type="component" value="Unassembled WGS sequence"/>
</dbReference>
<gene>
    <name evidence="1" type="ORF">DBY38_04370</name>
</gene>
<dbReference type="GO" id="GO:0003677">
    <property type="term" value="F:DNA binding"/>
    <property type="evidence" value="ECO:0007669"/>
    <property type="project" value="InterPro"/>
</dbReference>
<protein>
    <submittedName>
        <fullName evidence="1">AP2 domain-containing protein</fullName>
    </submittedName>
</protein>
<proteinExistence type="predicted"/>
<reference evidence="1 2" key="1">
    <citation type="submission" date="2018-03" db="EMBL/GenBank/DDBJ databases">
        <title>The uncultured portion of the human microbiome is neutrally assembled.</title>
        <authorList>
            <person name="Jeraldo P."/>
            <person name="Boardman L."/>
            <person name="White B.A."/>
            <person name="Nelson H."/>
            <person name="Goldenfeld N."/>
            <person name="Chia N."/>
        </authorList>
    </citation>
    <scope>NUCLEOTIDE SEQUENCE [LARGE SCALE GENOMIC DNA]</scope>
    <source>
        <strain evidence="1">CIM:MAG 903</strain>
    </source>
</reference>
<accession>A0A316M9H4</accession>
<dbReference type="AlphaFoldDB" id="A0A316M9H4"/>
<dbReference type="EMBL" id="QAMZ01000023">
    <property type="protein sequence ID" value="PWL54368.1"/>
    <property type="molecule type" value="Genomic_DNA"/>
</dbReference>
<dbReference type="SUPFAM" id="SSF54171">
    <property type="entry name" value="DNA-binding domain"/>
    <property type="match status" value="1"/>
</dbReference>
<dbReference type="InterPro" id="IPR016177">
    <property type="entry name" value="DNA-bd_dom_sf"/>
</dbReference>
<evidence type="ECO:0000313" key="2">
    <source>
        <dbReference type="Proteomes" id="UP000246114"/>
    </source>
</evidence>
<name>A0A316M9H4_9CLOT</name>
<evidence type="ECO:0000313" key="1">
    <source>
        <dbReference type="EMBL" id="PWL54368.1"/>
    </source>
</evidence>
<dbReference type="Gene3D" id="1.20.5.2050">
    <property type="match status" value="1"/>
</dbReference>
<comment type="caution">
    <text evidence="1">The sequence shown here is derived from an EMBL/GenBank/DDBJ whole genome shotgun (WGS) entry which is preliminary data.</text>
</comment>
<sequence length="235" mass="27148">MNKTLYKKIHGEWENMSRGIKKDIDGQRFGMLEVKYSIFKNGKSYCYCKCDCGNEKLIRKDSIISGKQKSCGCLKKNTQYKSEDITGKKYSMLTPLKCLRGEGAEEVWLCKCDCGNEVEVVKKNIYGSSSISCGCKAIKQKRNASKRAQEKLKKIDWKEGTSLSRIDRDKLLKNNTSGITGVTWNKTRKRWVAQIVFKNQYFMLGRFKNKEDAIAVRKEAEKKLFKPIIDKYKKI</sequence>
<organism evidence="1 2">
    <name type="scientific">Clostridium cadaveris</name>
    <dbReference type="NCBI Taxonomy" id="1529"/>
    <lineage>
        <taxon>Bacteria</taxon>
        <taxon>Bacillati</taxon>
        <taxon>Bacillota</taxon>
        <taxon>Clostridia</taxon>
        <taxon>Eubacteriales</taxon>
        <taxon>Clostridiaceae</taxon>
        <taxon>Clostridium</taxon>
    </lineage>
</organism>